<evidence type="ECO:0000313" key="2">
    <source>
        <dbReference type="EMBL" id="MET2828202.1"/>
    </source>
</evidence>
<keyword evidence="3" id="KW-1185">Reference proteome</keyword>
<comment type="caution">
    <text evidence="2">The sequence shown here is derived from an EMBL/GenBank/DDBJ whole genome shotgun (WGS) entry which is preliminary data.</text>
</comment>
<evidence type="ECO:0000256" key="1">
    <source>
        <dbReference type="SAM" id="MobiDB-lite"/>
    </source>
</evidence>
<reference evidence="2 3" key="1">
    <citation type="submission" date="2024-06" db="EMBL/GenBank/DDBJ databases">
        <authorList>
            <person name="Kim D.-U."/>
        </authorList>
    </citation>
    <scope>NUCLEOTIDE SEQUENCE [LARGE SCALE GENOMIC DNA]</scope>
    <source>
        <strain evidence="2 3">KACC15460</strain>
    </source>
</reference>
<dbReference type="Proteomes" id="UP001548832">
    <property type="component" value="Unassembled WGS sequence"/>
</dbReference>
<protein>
    <submittedName>
        <fullName evidence="2">Uncharacterized protein</fullName>
    </submittedName>
</protein>
<proteinExistence type="predicted"/>
<dbReference type="RefSeq" id="WP_354460212.1">
    <property type="nucleotide sequence ID" value="NZ_JBEWSZ010000001.1"/>
</dbReference>
<name>A0ABV2DDW7_9HYPH</name>
<accession>A0ABV2DDW7</accession>
<feature type="region of interest" description="Disordered" evidence="1">
    <location>
        <begin position="42"/>
        <end position="80"/>
    </location>
</feature>
<dbReference type="EMBL" id="JBEWSZ010000001">
    <property type="protein sequence ID" value="MET2828202.1"/>
    <property type="molecule type" value="Genomic_DNA"/>
</dbReference>
<feature type="compositionally biased region" description="Basic and acidic residues" evidence="1">
    <location>
        <begin position="47"/>
        <end position="62"/>
    </location>
</feature>
<evidence type="ECO:0000313" key="3">
    <source>
        <dbReference type="Proteomes" id="UP001548832"/>
    </source>
</evidence>
<gene>
    <name evidence="2" type="ORF">ABVQ20_14555</name>
</gene>
<sequence length="80" mass="8831">MAIDIRVNYKTSECIGTAMIEAAADRRTVAVISVFHHPENATDLVDQEIHPETAYPEHDPKSGTRFSESSSNKNREIACG</sequence>
<organism evidence="2 3">
    <name type="scientific">Mesorhizobium shangrilense</name>
    <dbReference type="NCBI Taxonomy" id="460060"/>
    <lineage>
        <taxon>Bacteria</taxon>
        <taxon>Pseudomonadati</taxon>
        <taxon>Pseudomonadota</taxon>
        <taxon>Alphaproteobacteria</taxon>
        <taxon>Hyphomicrobiales</taxon>
        <taxon>Phyllobacteriaceae</taxon>
        <taxon>Mesorhizobium</taxon>
    </lineage>
</organism>